<proteinExistence type="predicted"/>
<reference evidence="6 7" key="1">
    <citation type="submission" date="2019-09" db="EMBL/GenBank/DDBJ databases">
        <title>Bacillus ochoae sp. nov., Paenibacillus whitsoniae sp. nov., Paenibacillus spiritus sp. nov. Isolated from the Mars Exploration Rover during spacecraft assembly.</title>
        <authorList>
            <person name="Seuylemezian A."/>
            <person name="Vaishampayan P."/>
        </authorList>
    </citation>
    <scope>NUCLEOTIDE SEQUENCE [LARGE SCALE GENOMIC DNA]</scope>
    <source>
        <strain evidence="6 7">MER_111</strain>
    </source>
</reference>
<evidence type="ECO:0000259" key="5">
    <source>
        <dbReference type="PROSITE" id="PS50977"/>
    </source>
</evidence>
<evidence type="ECO:0000256" key="1">
    <source>
        <dbReference type="ARBA" id="ARBA00023015"/>
    </source>
</evidence>
<evidence type="ECO:0000256" key="2">
    <source>
        <dbReference type="ARBA" id="ARBA00023125"/>
    </source>
</evidence>
<dbReference type="EMBL" id="VYKK01000027">
    <property type="protein sequence ID" value="KAA8998383.1"/>
    <property type="molecule type" value="Genomic_DNA"/>
</dbReference>
<evidence type="ECO:0000313" key="6">
    <source>
        <dbReference type="EMBL" id="KAA8998383.1"/>
    </source>
</evidence>
<dbReference type="PANTHER" id="PTHR30055:SF234">
    <property type="entry name" value="HTH-TYPE TRANSCRIPTIONAL REGULATOR BETI"/>
    <property type="match status" value="1"/>
</dbReference>
<feature type="domain" description="HTH tetR-type" evidence="5">
    <location>
        <begin position="6"/>
        <end position="66"/>
    </location>
</feature>
<dbReference type="InterPro" id="IPR009057">
    <property type="entry name" value="Homeodomain-like_sf"/>
</dbReference>
<feature type="DNA-binding region" description="H-T-H motif" evidence="4">
    <location>
        <begin position="29"/>
        <end position="48"/>
    </location>
</feature>
<dbReference type="RefSeq" id="WP_150459390.1">
    <property type="nucleotide sequence ID" value="NZ_VYKK01000027.1"/>
</dbReference>
<evidence type="ECO:0000256" key="4">
    <source>
        <dbReference type="PROSITE-ProRule" id="PRU00335"/>
    </source>
</evidence>
<dbReference type="Pfam" id="PF00440">
    <property type="entry name" value="TetR_N"/>
    <property type="match status" value="1"/>
</dbReference>
<dbReference type="Gene3D" id="1.10.357.10">
    <property type="entry name" value="Tetracycline Repressor, domain 2"/>
    <property type="match status" value="1"/>
</dbReference>
<evidence type="ECO:0000313" key="7">
    <source>
        <dbReference type="Proteomes" id="UP000367750"/>
    </source>
</evidence>
<organism evidence="6 7">
    <name type="scientific">Paenibacillus spiritus</name>
    <dbReference type="NCBI Taxonomy" id="2496557"/>
    <lineage>
        <taxon>Bacteria</taxon>
        <taxon>Bacillati</taxon>
        <taxon>Bacillota</taxon>
        <taxon>Bacilli</taxon>
        <taxon>Bacillales</taxon>
        <taxon>Paenibacillaceae</taxon>
        <taxon>Paenibacillus</taxon>
    </lineage>
</organism>
<keyword evidence="7" id="KW-1185">Reference proteome</keyword>
<gene>
    <name evidence="6" type="ORF">F4V43_16665</name>
</gene>
<dbReference type="SUPFAM" id="SSF46689">
    <property type="entry name" value="Homeodomain-like"/>
    <property type="match status" value="1"/>
</dbReference>
<name>A0A5J5FXA7_9BACL</name>
<sequence>MADRTADKKTQIIKAAMELYADKGPGSTSMQDIAERCGISKGSLYLSFKSKEELEESIFLYCFRLISRPLLAADHAPGRTPREKLREQIEILLHHLYELREFLLRQVQEWVGSTRDKKPAEWMRHLQPTLIAWFGKRLSEIYGPGIAPYSGDLWLFADGMVGAYVRALFHPFSPLKVPAIADHFIRLLDMVAAGLIEGKAEPLLSASRLAELISCGEPPFRHPLQLIRRLRELAAASDSFQAGEREDIEVSLSVLEEEVRLPLPRRAVINGMLSNLTGHPALAEACGELEALLTAYLEHLNRN</sequence>
<dbReference type="GO" id="GO:0003700">
    <property type="term" value="F:DNA-binding transcription factor activity"/>
    <property type="evidence" value="ECO:0007669"/>
    <property type="project" value="TreeGrafter"/>
</dbReference>
<evidence type="ECO:0000256" key="3">
    <source>
        <dbReference type="ARBA" id="ARBA00023163"/>
    </source>
</evidence>
<dbReference type="PRINTS" id="PR00455">
    <property type="entry name" value="HTHTETR"/>
</dbReference>
<dbReference type="PROSITE" id="PS50977">
    <property type="entry name" value="HTH_TETR_2"/>
    <property type="match status" value="1"/>
</dbReference>
<dbReference type="AlphaFoldDB" id="A0A5J5FXA7"/>
<keyword evidence="1" id="KW-0805">Transcription regulation</keyword>
<protein>
    <submittedName>
        <fullName evidence="6">TetR/AcrR family transcriptional regulator</fullName>
    </submittedName>
</protein>
<accession>A0A5J5FXA7</accession>
<comment type="caution">
    <text evidence="6">The sequence shown here is derived from an EMBL/GenBank/DDBJ whole genome shotgun (WGS) entry which is preliminary data.</text>
</comment>
<keyword evidence="2 4" id="KW-0238">DNA-binding</keyword>
<dbReference type="PANTHER" id="PTHR30055">
    <property type="entry name" value="HTH-TYPE TRANSCRIPTIONAL REGULATOR RUTR"/>
    <property type="match status" value="1"/>
</dbReference>
<dbReference type="InterPro" id="IPR001647">
    <property type="entry name" value="HTH_TetR"/>
</dbReference>
<dbReference type="Proteomes" id="UP000367750">
    <property type="component" value="Unassembled WGS sequence"/>
</dbReference>
<dbReference type="GO" id="GO:0000976">
    <property type="term" value="F:transcription cis-regulatory region binding"/>
    <property type="evidence" value="ECO:0007669"/>
    <property type="project" value="TreeGrafter"/>
</dbReference>
<dbReference type="InterPro" id="IPR050109">
    <property type="entry name" value="HTH-type_TetR-like_transc_reg"/>
</dbReference>
<dbReference type="OrthoDB" id="9812993at2"/>
<keyword evidence="3" id="KW-0804">Transcription</keyword>